<dbReference type="EMBL" id="LN890655">
    <property type="protein sequence ID" value="CUS04336.2"/>
    <property type="molecule type" value="Genomic_DNA"/>
</dbReference>
<protein>
    <submittedName>
        <fullName evidence="2">Proprotein convertase P</fullName>
    </submittedName>
</protein>
<keyword evidence="1" id="KW-0732">Signal</keyword>
<dbReference type="Pfam" id="PF01839">
    <property type="entry name" value="FG-GAP"/>
    <property type="match status" value="2"/>
</dbReference>
<dbReference type="RefSeq" id="WP_095043678.1">
    <property type="nucleotide sequence ID" value="NZ_LN890655.1"/>
</dbReference>
<proteinExistence type="predicted"/>
<dbReference type="PANTHER" id="PTHR46580:SF4">
    <property type="entry name" value="ATP_GTP-BINDING PROTEIN"/>
    <property type="match status" value="1"/>
</dbReference>
<dbReference type="SUPFAM" id="SSF69318">
    <property type="entry name" value="Integrin alpha N-terminal domain"/>
    <property type="match status" value="3"/>
</dbReference>
<evidence type="ECO:0000313" key="2">
    <source>
        <dbReference type="EMBL" id="CUS04336.2"/>
    </source>
</evidence>
<accession>A0A160T2Z0</accession>
<organism evidence="2 3">
    <name type="scientific">Candidatus Promineifilum breve</name>
    <dbReference type="NCBI Taxonomy" id="1806508"/>
    <lineage>
        <taxon>Bacteria</taxon>
        <taxon>Bacillati</taxon>
        <taxon>Chloroflexota</taxon>
        <taxon>Ardenticatenia</taxon>
        <taxon>Candidatus Promineifilales</taxon>
        <taxon>Candidatus Promineifilaceae</taxon>
        <taxon>Candidatus Promineifilum</taxon>
    </lineage>
</organism>
<dbReference type="Pfam" id="PF13517">
    <property type="entry name" value="FG-GAP_3"/>
    <property type="match status" value="5"/>
</dbReference>
<dbReference type="PANTHER" id="PTHR46580">
    <property type="entry name" value="SENSOR KINASE-RELATED"/>
    <property type="match status" value="1"/>
</dbReference>
<evidence type="ECO:0000313" key="3">
    <source>
        <dbReference type="Proteomes" id="UP000215027"/>
    </source>
</evidence>
<reference evidence="2" key="1">
    <citation type="submission" date="2016-01" db="EMBL/GenBank/DDBJ databases">
        <authorList>
            <person name="Mcilroy J.S."/>
            <person name="Karst M S."/>
            <person name="Albertsen M."/>
        </authorList>
    </citation>
    <scope>NUCLEOTIDE SEQUENCE</scope>
    <source>
        <strain evidence="2">Cfx-K</strain>
    </source>
</reference>
<dbReference type="Gene3D" id="2.130.10.130">
    <property type="entry name" value="Integrin alpha, N-terminal"/>
    <property type="match status" value="4"/>
</dbReference>
<evidence type="ECO:0000256" key="1">
    <source>
        <dbReference type="ARBA" id="ARBA00022729"/>
    </source>
</evidence>
<gene>
    <name evidence="2" type="ORF">CFX0092_A2458</name>
</gene>
<dbReference type="InterPro" id="IPR028994">
    <property type="entry name" value="Integrin_alpha_N"/>
</dbReference>
<name>A0A160T2Z0_9CHLR</name>
<dbReference type="InterPro" id="IPR013517">
    <property type="entry name" value="FG-GAP"/>
</dbReference>
<dbReference type="KEGG" id="pbf:CFX0092_A2458"/>
<sequence length="1876" mass="199161">MKHIHRRPARTMVRAIFLLLPFVLAGGALALSLKLAAAVPPPQDLMQTTDGPDVLFTSPEPRHSQAVAWGDVDGDGDLDLAVGNGVFPSASSRLNLGQYNRADQLYLNNGRGQFTAHDLAAEPAGADDTRGLAWGDWDGDGDLDLAAANGSKAGGPQPNLVYENVGGVLRYATGEEALGWQSAESRLSSSTGWGDWDGDGDLDLAFGNEETPNQVYENISNTLHFDPAAGLGWEAPAAAHTSSLAWGDWDGDGDLDLAFGNYSGSLTLDATFLSTESDADGLQVYENISGTLQLAPEGGLGWSSGAPALVQAIAWGDWDGDGDLDLAAGGGSRGNEKGAFLQVWENQAGVLTIDPAKGLGWELVAVDGLAAYDKPAGLAWADWNRDGDLDLIIANNAGAGMGRRNQIYENVGGALSLDVSQDIGWQSTLPINRLSETTFAVAAGDADGDGDPDMAFANGGMENGGQDSNILLNTMPAIGFDRRPWESADARAGTGVAWGDWDGDGDLDLAVSADSQPVVVYENVDGRLGWDAALDLGWEAPITNTARSTDVAWGDWNGDGDLDLAVANDGAPDVVYENEAGTLALDPAAGLGWQAAISDTSRTLAVAWGDWDGDGDLDLALGKEGDPAQVLENEGGRLQLDPARQLGWVSPEPLSARDVAWGDWDDDGDLDLALGTRVYENDDNDLRLDPARELGFNGQMPATSVAWGDVDGDGDLDLAAAADLGRVRLYENSGRQLVFNLRTGWGWESRDFVHVRDLAWGDADGDGDLDLATANATDAAFEPNRIFENVNGQLKAVAAWATADSGAATGLLRQSQAVAWGDVDGDGDLDLAYADTCTAENCSRRDFPTTLYYNTVQRATSDRPALAIPLPTVADPDSTAAANFYASTDIVSSNVINIPYRLVAASGATAGRIEMFYSLDGEKWRPARPTADTPTTNLASSAAGTNHVYGWDTFASHFFGRSDNVVMRLVVYQNPLPRDEAAGGTYAYFNNTTGSFERPLATATTFPFRVQSTQIQVISGGLRVPGAWVYRLPAEQIDGAQLMPDPAQPQRTNDRGLLPGGGLLQSGDQLVAIVPAPQAPASFSKKARLFYTSAPATRGGLDMTTFEQPGIIRLTISPDNPLLLFDLDVSLEWDARQDPTFLTGLANSFQRASEILYDTTNGQAALGVVRVFQNKEYWGQADVVVLANNGMRPSAAIGGVAKTPITETVRVGVEATKVITNAYNGGQIRMGTVWDPYGENTAELGEEWWRALAHELAHYLFFLPDNYLGFKDGNVLGRVNCQGSFMTSTYDPAYSEFLIEEEWLGDCRRSLAEITTGRTDWETILHYYDMLQSPGEAEAPFEGPGVQPLGLTEFIFWPPQEERTAIAARNFDVRDRDNERLRLPAAQAYLFQTQGTADPTDDMLVALGSPTGGGDRLKVRGAYPGDRLCLIESSTGQAYIGCDDNVQPGDVSLRVAPLAAAWQPEIAAQSVTSRTVQITVTQALAPGEQAQVQLFPRHYWSVPNFAGLSPTATLQADGNEHTATLTMTLPAYDVAVRVWVDGGDRREAISQFLLNPPWPAADPNATVIGGPNPTGIGGPNPTGIGGANSPVMGGPNATGIGGPNATGIGGPNPTGIGGPNATGIGGPNATGIGGPNATGIGGPNATGIGGASLSFNAPILSADAQVVVYSKEGFFEDNGVETLQVLGRVPELDAHPWLAPVGQAYAVELDPAVTAPRIIGFNYLQRDVPEGYEHTLALYFMPEGERGWQRLDSVRYVENLVVADLQPQSGLYAIMSTLIMPELVPGWNLVVYPLPDTRPLDDALASLGGRASVVYESEQAGAPPPDGAKTNVDQLEFAHLYWLWLEGDDPAPFYLAPPRRSPDGILPGTGVLPPPN</sequence>
<keyword evidence="3" id="KW-1185">Reference proteome</keyword>
<dbReference type="Proteomes" id="UP000215027">
    <property type="component" value="Chromosome I"/>
</dbReference>
<dbReference type="OrthoDB" id="134663at2"/>